<gene>
    <name evidence="8" type="ORF">QN277_014922</name>
</gene>
<keyword evidence="9" id="KW-1185">Reference proteome</keyword>
<proteinExistence type="inferred from homology"/>
<name>A0AAE1JUJ9_9FABA</name>
<accession>A0AAE1JUJ9</accession>
<evidence type="ECO:0000256" key="4">
    <source>
        <dbReference type="ARBA" id="ARBA00022824"/>
    </source>
</evidence>
<dbReference type="InterPro" id="IPR039955">
    <property type="entry name" value="DTM1"/>
</dbReference>
<evidence type="ECO:0000256" key="3">
    <source>
        <dbReference type="ARBA" id="ARBA00022692"/>
    </source>
</evidence>
<evidence type="ECO:0000256" key="1">
    <source>
        <dbReference type="ARBA" id="ARBA00004477"/>
    </source>
</evidence>
<keyword evidence="5 7" id="KW-1133">Transmembrane helix</keyword>
<feature type="transmembrane region" description="Helical" evidence="7">
    <location>
        <begin position="6"/>
        <end position="25"/>
    </location>
</feature>
<sequence>MAHDAALRTSLLCLAAVILLVGVFTHSPKKMIATYVVGALGIAALLLPDWDYFDRDFSRWPYPITADERSSLVSRGSAFLRFASSPLRLIAYGAIYGYALHRWWEYVSK</sequence>
<evidence type="ECO:0000256" key="2">
    <source>
        <dbReference type="ARBA" id="ARBA00005245"/>
    </source>
</evidence>
<protein>
    <recommendedName>
        <fullName evidence="10">Signal peptidase complex-like protein DTM1</fullName>
    </recommendedName>
</protein>
<dbReference type="AlphaFoldDB" id="A0AAE1JUJ9"/>
<evidence type="ECO:0000256" key="6">
    <source>
        <dbReference type="ARBA" id="ARBA00023136"/>
    </source>
</evidence>
<organism evidence="8 9">
    <name type="scientific">Acacia crassicarpa</name>
    <name type="common">northern wattle</name>
    <dbReference type="NCBI Taxonomy" id="499986"/>
    <lineage>
        <taxon>Eukaryota</taxon>
        <taxon>Viridiplantae</taxon>
        <taxon>Streptophyta</taxon>
        <taxon>Embryophyta</taxon>
        <taxon>Tracheophyta</taxon>
        <taxon>Spermatophyta</taxon>
        <taxon>Magnoliopsida</taxon>
        <taxon>eudicotyledons</taxon>
        <taxon>Gunneridae</taxon>
        <taxon>Pentapetalae</taxon>
        <taxon>rosids</taxon>
        <taxon>fabids</taxon>
        <taxon>Fabales</taxon>
        <taxon>Fabaceae</taxon>
        <taxon>Caesalpinioideae</taxon>
        <taxon>mimosoid clade</taxon>
        <taxon>Acacieae</taxon>
        <taxon>Acacia</taxon>
    </lineage>
</organism>
<comment type="similarity">
    <text evidence="2">Belongs to the SPCS1 family.</text>
</comment>
<evidence type="ECO:0000313" key="8">
    <source>
        <dbReference type="EMBL" id="KAK4276816.1"/>
    </source>
</evidence>
<dbReference type="Pfam" id="PF06645">
    <property type="entry name" value="SPC12"/>
    <property type="match status" value="1"/>
</dbReference>
<comment type="caution">
    <text evidence="8">The sequence shown here is derived from an EMBL/GenBank/DDBJ whole genome shotgun (WGS) entry which is preliminary data.</text>
</comment>
<feature type="transmembrane region" description="Helical" evidence="7">
    <location>
        <begin position="32"/>
        <end position="50"/>
    </location>
</feature>
<feature type="transmembrane region" description="Helical" evidence="7">
    <location>
        <begin position="78"/>
        <end position="99"/>
    </location>
</feature>
<dbReference type="EMBL" id="JAWXYG010000003">
    <property type="protein sequence ID" value="KAK4276816.1"/>
    <property type="molecule type" value="Genomic_DNA"/>
</dbReference>
<evidence type="ECO:0000313" key="9">
    <source>
        <dbReference type="Proteomes" id="UP001293593"/>
    </source>
</evidence>
<dbReference type="GO" id="GO:0005787">
    <property type="term" value="C:signal peptidase complex"/>
    <property type="evidence" value="ECO:0007669"/>
    <property type="project" value="InterPro"/>
</dbReference>
<keyword evidence="4" id="KW-0256">Endoplasmic reticulum</keyword>
<dbReference type="InterPro" id="IPR009542">
    <property type="entry name" value="Spc1/SPCS1"/>
</dbReference>
<evidence type="ECO:0008006" key="10">
    <source>
        <dbReference type="Google" id="ProtNLM"/>
    </source>
</evidence>
<comment type="subcellular location">
    <subcellularLocation>
        <location evidence="1">Endoplasmic reticulum membrane</location>
        <topology evidence="1">Multi-pass membrane protein</topology>
    </subcellularLocation>
</comment>
<evidence type="ECO:0000256" key="7">
    <source>
        <dbReference type="SAM" id="Phobius"/>
    </source>
</evidence>
<keyword evidence="3 7" id="KW-0812">Transmembrane</keyword>
<evidence type="ECO:0000256" key="5">
    <source>
        <dbReference type="ARBA" id="ARBA00022989"/>
    </source>
</evidence>
<dbReference type="GO" id="GO:0048658">
    <property type="term" value="P:anther wall tapetum development"/>
    <property type="evidence" value="ECO:0007669"/>
    <property type="project" value="InterPro"/>
</dbReference>
<dbReference type="PANTHER" id="PTHR38354:SF2">
    <property type="entry name" value="SIGNAL PEPTIDASE COMPLEX-LIKE PROTEIN DTM1"/>
    <property type="match status" value="1"/>
</dbReference>
<dbReference type="Proteomes" id="UP001293593">
    <property type="component" value="Unassembled WGS sequence"/>
</dbReference>
<reference evidence="8" key="1">
    <citation type="submission" date="2023-10" db="EMBL/GenBank/DDBJ databases">
        <title>Chromosome-level genome of the transformable northern wattle, Acacia crassicarpa.</title>
        <authorList>
            <person name="Massaro I."/>
            <person name="Sinha N.R."/>
            <person name="Poethig S."/>
            <person name="Leichty A.R."/>
        </authorList>
    </citation>
    <scope>NUCLEOTIDE SEQUENCE</scope>
    <source>
        <strain evidence="8">Acra3RX</strain>
        <tissue evidence="8">Leaf</tissue>
    </source>
</reference>
<keyword evidence="6 7" id="KW-0472">Membrane</keyword>
<dbReference type="GO" id="GO:0006465">
    <property type="term" value="P:signal peptide processing"/>
    <property type="evidence" value="ECO:0007669"/>
    <property type="project" value="InterPro"/>
</dbReference>
<dbReference type="PANTHER" id="PTHR38354">
    <property type="entry name" value="SIGNAL PEPTIDASE COMPLEX-LIKE PROTEIN DTM1"/>
    <property type="match status" value="1"/>
</dbReference>